<dbReference type="Proteomes" id="UP000799291">
    <property type="component" value="Unassembled WGS sequence"/>
</dbReference>
<organism evidence="2 3">
    <name type="scientific">Lentithecium fluviatile CBS 122367</name>
    <dbReference type="NCBI Taxonomy" id="1168545"/>
    <lineage>
        <taxon>Eukaryota</taxon>
        <taxon>Fungi</taxon>
        <taxon>Dikarya</taxon>
        <taxon>Ascomycota</taxon>
        <taxon>Pezizomycotina</taxon>
        <taxon>Dothideomycetes</taxon>
        <taxon>Pleosporomycetidae</taxon>
        <taxon>Pleosporales</taxon>
        <taxon>Massarineae</taxon>
        <taxon>Lentitheciaceae</taxon>
        <taxon>Lentithecium</taxon>
    </lineage>
</organism>
<proteinExistence type="predicted"/>
<keyword evidence="3" id="KW-1185">Reference proteome</keyword>
<evidence type="ECO:0000313" key="2">
    <source>
        <dbReference type="EMBL" id="KAF2684260.1"/>
    </source>
</evidence>
<evidence type="ECO:0000313" key="3">
    <source>
        <dbReference type="Proteomes" id="UP000799291"/>
    </source>
</evidence>
<gene>
    <name evidence="2" type="ORF">K458DRAFT_417850</name>
</gene>
<feature type="compositionally biased region" description="Pro residues" evidence="1">
    <location>
        <begin position="14"/>
        <end position="32"/>
    </location>
</feature>
<dbReference type="AlphaFoldDB" id="A0A6G1J230"/>
<name>A0A6G1J230_9PLEO</name>
<feature type="region of interest" description="Disordered" evidence="1">
    <location>
        <begin position="11"/>
        <end position="51"/>
    </location>
</feature>
<accession>A0A6G1J230</accession>
<protein>
    <submittedName>
        <fullName evidence="2">Uncharacterized protein</fullName>
    </submittedName>
</protein>
<sequence>MQLQLSLLILLPRAPNPSQRPNPLSSPTPSPKRNPTTAAAAPSYPRTTRLR</sequence>
<reference evidence="2" key="1">
    <citation type="journal article" date="2020" name="Stud. Mycol.">
        <title>101 Dothideomycetes genomes: a test case for predicting lifestyles and emergence of pathogens.</title>
        <authorList>
            <person name="Haridas S."/>
            <person name="Albert R."/>
            <person name="Binder M."/>
            <person name="Bloem J."/>
            <person name="Labutti K."/>
            <person name="Salamov A."/>
            <person name="Andreopoulos B."/>
            <person name="Baker S."/>
            <person name="Barry K."/>
            <person name="Bills G."/>
            <person name="Bluhm B."/>
            <person name="Cannon C."/>
            <person name="Castanera R."/>
            <person name="Culley D."/>
            <person name="Daum C."/>
            <person name="Ezra D."/>
            <person name="Gonzalez J."/>
            <person name="Henrissat B."/>
            <person name="Kuo A."/>
            <person name="Liang C."/>
            <person name="Lipzen A."/>
            <person name="Lutzoni F."/>
            <person name="Magnuson J."/>
            <person name="Mondo S."/>
            <person name="Nolan M."/>
            <person name="Ohm R."/>
            <person name="Pangilinan J."/>
            <person name="Park H.-J."/>
            <person name="Ramirez L."/>
            <person name="Alfaro M."/>
            <person name="Sun H."/>
            <person name="Tritt A."/>
            <person name="Yoshinaga Y."/>
            <person name="Zwiers L.-H."/>
            <person name="Turgeon B."/>
            <person name="Goodwin S."/>
            <person name="Spatafora J."/>
            <person name="Crous P."/>
            <person name="Grigoriev I."/>
        </authorList>
    </citation>
    <scope>NUCLEOTIDE SEQUENCE</scope>
    <source>
        <strain evidence="2">CBS 122367</strain>
    </source>
</reference>
<dbReference type="EMBL" id="MU005581">
    <property type="protein sequence ID" value="KAF2684260.1"/>
    <property type="molecule type" value="Genomic_DNA"/>
</dbReference>
<evidence type="ECO:0000256" key="1">
    <source>
        <dbReference type="SAM" id="MobiDB-lite"/>
    </source>
</evidence>